<feature type="compositionally biased region" description="Basic residues" evidence="1">
    <location>
        <begin position="1"/>
        <end position="11"/>
    </location>
</feature>
<dbReference type="GO" id="GO:0003676">
    <property type="term" value="F:nucleic acid binding"/>
    <property type="evidence" value="ECO:0007669"/>
    <property type="project" value="InterPro"/>
</dbReference>
<dbReference type="Pfam" id="PF14111">
    <property type="entry name" value="DUF4283"/>
    <property type="match status" value="1"/>
</dbReference>
<dbReference type="InterPro" id="IPR025558">
    <property type="entry name" value="DUF4283"/>
</dbReference>
<accession>A0A397YLG9</accession>
<dbReference type="InterPro" id="IPR040256">
    <property type="entry name" value="At4g02000-like"/>
</dbReference>
<dbReference type="SUPFAM" id="SSF57756">
    <property type="entry name" value="Retrovirus zinc finger-like domains"/>
    <property type="match status" value="1"/>
</dbReference>
<dbReference type="PANTHER" id="PTHR31286">
    <property type="entry name" value="GLYCINE-RICH CELL WALL STRUCTURAL PROTEIN 1.8-LIKE"/>
    <property type="match status" value="1"/>
</dbReference>
<feature type="region of interest" description="Disordered" evidence="1">
    <location>
        <begin position="442"/>
        <end position="511"/>
    </location>
</feature>
<organism evidence="3 4">
    <name type="scientific">Brassica campestris</name>
    <name type="common">Field mustard</name>
    <dbReference type="NCBI Taxonomy" id="3711"/>
    <lineage>
        <taxon>Eukaryota</taxon>
        <taxon>Viridiplantae</taxon>
        <taxon>Streptophyta</taxon>
        <taxon>Embryophyta</taxon>
        <taxon>Tracheophyta</taxon>
        <taxon>Spermatophyta</taxon>
        <taxon>Magnoliopsida</taxon>
        <taxon>eudicotyledons</taxon>
        <taxon>Gunneridae</taxon>
        <taxon>Pentapetalae</taxon>
        <taxon>rosids</taxon>
        <taxon>malvids</taxon>
        <taxon>Brassicales</taxon>
        <taxon>Brassicaceae</taxon>
        <taxon>Brassiceae</taxon>
        <taxon>Brassica</taxon>
    </lineage>
</organism>
<dbReference type="InterPro" id="IPR036875">
    <property type="entry name" value="Znf_CCHC_sf"/>
</dbReference>
<dbReference type="GO" id="GO:0008270">
    <property type="term" value="F:zinc ion binding"/>
    <property type="evidence" value="ECO:0007669"/>
    <property type="project" value="InterPro"/>
</dbReference>
<feature type="compositionally biased region" description="Polar residues" evidence="1">
    <location>
        <begin position="475"/>
        <end position="489"/>
    </location>
</feature>
<feature type="domain" description="CCHC-type" evidence="2">
    <location>
        <begin position="385"/>
        <end position="401"/>
    </location>
</feature>
<feature type="non-terminal residue" evidence="3">
    <location>
        <position position="511"/>
    </location>
</feature>
<dbReference type="EMBL" id="CM010635">
    <property type="protein sequence ID" value="RID51920.1"/>
    <property type="molecule type" value="Genomic_DNA"/>
</dbReference>
<proteinExistence type="predicted"/>
<feature type="domain" description="CCHC-type" evidence="2">
    <location>
        <begin position="365"/>
        <end position="381"/>
    </location>
</feature>
<protein>
    <recommendedName>
        <fullName evidence="2">CCHC-type domain-containing protein</fullName>
    </recommendedName>
</protein>
<dbReference type="InterPro" id="IPR001878">
    <property type="entry name" value="Znf_CCHC"/>
</dbReference>
<feature type="compositionally biased region" description="Low complexity" evidence="1">
    <location>
        <begin position="14"/>
        <end position="36"/>
    </location>
</feature>
<dbReference type="PANTHER" id="PTHR31286:SF55">
    <property type="entry name" value="DUF4283 DOMAIN-CONTAINING PROTEIN"/>
    <property type="match status" value="1"/>
</dbReference>
<reference evidence="3 4" key="1">
    <citation type="submission" date="2018-06" db="EMBL/GenBank/DDBJ databases">
        <title>WGS assembly of Brassica rapa FPsc.</title>
        <authorList>
            <person name="Bowman J."/>
            <person name="Kohchi T."/>
            <person name="Yamato K."/>
            <person name="Jenkins J."/>
            <person name="Shu S."/>
            <person name="Ishizaki K."/>
            <person name="Yamaoka S."/>
            <person name="Nishihama R."/>
            <person name="Nakamura Y."/>
            <person name="Berger F."/>
            <person name="Adam C."/>
            <person name="Aki S."/>
            <person name="Althoff F."/>
            <person name="Araki T."/>
            <person name="Arteaga-Vazquez M."/>
            <person name="Balasubrmanian S."/>
            <person name="Bauer D."/>
            <person name="Boehm C."/>
            <person name="Briginshaw L."/>
            <person name="Caballero-Perez J."/>
            <person name="Catarino B."/>
            <person name="Chen F."/>
            <person name="Chiyoda S."/>
            <person name="Chovatia M."/>
            <person name="Davies K."/>
            <person name="Delmans M."/>
            <person name="Demura T."/>
            <person name="Dierschke T."/>
            <person name="Dolan L."/>
            <person name="Dorantes-Acosta A."/>
            <person name="Eklund D."/>
            <person name="Florent S."/>
            <person name="Flores-Sandoval E."/>
            <person name="Fujiyama A."/>
            <person name="Fukuzawa H."/>
            <person name="Galik B."/>
            <person name="Grimanelli D."/>
            <person name="Grimwood J."/>
            <person name="Grossniklaus U."/>
            <person name="Hamada T."/>
            <person name="Haseloff J."/>
            <person name="Hetherington A."/>
            <person name="Higo A."/>
            <person name="Hirakawa Y."/>
            <person name="Hundley H."/>
            <person name="Ikeda Y."/>
            <person name="Inoue K."/>
            <person name="Inoue S."/>
            <person name="Ishida S."/>
            <person name="Jia Q."/>
            <person name="Kakita M."/>
            <person name="Kanazawa T."/>
            <person name="Kawai Y."/>
            <person name="Kawashima T."/>
            <person name="Kennedy M."/>
            <person name="Kinose K."/>
            <person name="Kinoshita T."/>
            <person name="Kohara Y."/>
            <person name="Koide E."/>
            <person name="Komatsu K."/>
            <person name="Kopischke S."/>
            <person name="Kubo M."/>
            <person name="Kyozuka J."/>
            <person name="Lagercrantz U."/>
            <person name="Lin S."/>
            <person name="Lindquist E."/>
            <person name="Lipzen A."/>
            <person name="Lu C."/>
            <person name="Luna E."/>
            <person name="Martienssen R."/>
            <person name="Minamino N."/>
            <person name="Mizutani M."/>
            <person name="Mizutani M."/>
            <person name="Mochizuki N."/>
            <person name="Monte I."/>
            <person name="Mosher R."/>
            <person name="Nagasaki H."/>
            <person name="Nakagami H."/>
            <person name="Naramoto S."/>
            <person name="Nishitani K."/>
            <person name="Ohtani M."/>
            <person name="Okamoto T."/>
            <person name="Okumura M."/>
            <person name="Phillips J."/>
            <person name="Pollak B."/>
            <person name="Reinders A."/>
            <person name="Roevekamp M."/>
            <person name="Sano R."/>
            <person name="Sawa S."/>
            <person name="Schmid M."/>
            <person name="Shirakawa M."/>
            <person name="Solano R."/>
            <person name="Spunde A."/>
            <person name="Suetsugu N."/>
            <person name="Sugano S."/>
            <person name="Sugiyama A."/>
            <person name="Sun R."/>
            <person name="Suzuki Y."/>
            <person name="Takenaka M."/>
            <person name="Takezawa D."/>
            <person name="Tomogane H."/>
            <person name="Tsuzuki M."/>
            <person name="Ueda T."/>
            <person name="Umeda M."/>
            <person name="Ward J."/>
            <person name="Watanabe Y."/>
            <person name="Yazaki K."/>
            <person name="Yokoyama R."/>
            <person name="Yoshitake Y."/>
            <person name="Yotsui I."/>
            <person name="Zachgo S."/>
            <person name="Schmutz J."/>
        </authorList>
    </citation>
    <scope>NUCLEOTIDE SEQUENCE [LARGE SCALE GENOMIC DNA]</scope>
    <source>
        <strain evidence="4">cv. B-3</strain>
    </source>
</reference>
<evidence type="ECO:0000259" key="2">
    <source>
        <dbReference type="SMART" id="SM00343"/>
    </source>
</evidence>
<feature type="region of interest" description="Disordered" evidence="1">
    <location>
        <begin position="119"/>
        <end position="169"/>
    </location>
</feature>
<evidence type="ECO:0000313" key="4">
    <source>
        <dbReference type="Proteomes" id="UP000264353"/>
    </source>
</evidence>
<name>A0A397YLG9_BRACM</name>
<dbReference type="Gene3D" id="4.10.60.10">
    <property type="entry name" value="Zinc finger, CCHC-type"/>
    <property type="match status" value="1"/>
</dbReference>
<gene>
    <name evidence="3" type="ORF">BRARA_H02553</name>
</gene>
<dbReference type="Proteomes" id="UP000264353">
    <property type="component" value="Chromosome A8"/>
</dbReference>
<evidence type="ECO:0000313" key="3">
    <source>
        <dbReference type="EMBL" id="RID51920.1"/>
    </source>
</evidence>
<evidence type="ECO:0000256" key="1">
    <source>
        <dbReference type="SAM" id="MobiDB-lite"/>
    </source>
</evidence>
<feature type="region of interest" description="Disordered" evidence="1">
    <location>
        <begin position="1"/>
        <end position="42"/>
    </location>
</feature>
<dbReference type="SMART" id="SM00343">
    <property type="entry name" value="ZnF_C2HC"/>
    <property type="match status" value="2"/>
</dbReference>
<sequence length="511" mass="54711">MTKKKKPKRGISGKGTSASPSSSASSHSSGASNQASDKTYTRSPPIKLDLVASGSVDLPISDLPLEPRATVQIESVSVDTPAAAVNSALPITATFHNDGAQDTPVSPSAKATTVANPDKELQADNPELQPATKDTPLVSKETSPVTNKPVAEETPAPANKPVDEWKKGTPFTLPSGEKCIKIPNSLIEKNKKSWESFVIGQFYSDPPAQSLIHNIVNGIWSKQYRDITVSKLEGFAFLFRIPHAGMRNHVINQRLWQIEGQTMFVANWEPGNLPEKPALTSAPIWLELRNVPLQFFNEDGLERIAGLVGHPKYLHPTTANKSNLEVAKVLTIIDPREPLPEAVNVQFDSGHICRVTVSSPWMPPVCSHCKEIGHSIKRCPSAPITCKNCKSTVHTSEACTRVKVPSSKKAKRPRQPANPRGHALLATQEDSSPPAAATRELNLQADRGKGIASSTDRGKGIANSRPPKSGANHALNASNAESSKANGSHSVSEAESDSSDVPSSDPDAEEG</sequence>
<dbReference type="AlphaFoldDB" id="A0A397YLG9"/>